<dbReference type="InterPro" id="IPR057253">
    <property type="entry name" value="CoiA-like_N"/>
</dbReference>
<dbReference type="AlphaFoldDB" id="A0A6C0HU37"/>
<sequence length="1165" mass="139239">MNDLIRLGAINKKTNKYTHPTQANKKDEFICIDCGKDVIIRQGKIRVHHFAHFKEDLKCNFYNSPNESQIHKNAKLLLKYILENKIPLTIYNKCIKCNKLDEYDIPEISEKSSIIIEYRFEYNGLKIADVAYIEDNEILCIFEICNTHKTQTGDRPEPWFEINALKLIEVFNNYDLQSIKLECIREKICDECIIREINIEKTLEKGIIYFNQRGAGCGKTYESIQLIQMDKRFIEKETYIYLTKMHSAKEVIYNELKEQEERGQLNILEIVENDNNTGKQYKISCLNKETNKEIIIIIGTIDSFNYAIVDKNKIIKHNDYFKGIVKTIKNGFLSTKDSKINYAGKNPSLNKKCLIIIDEAQDLGEEYIEAFNTIVTHTNIDVYVIGDKLQSIWGEHNIHTYIDVNNLDSHIEKSNGINKVMRFHNKHFINFVNDVIPFDKYGLPPITEICDGCCKYNHENDIIPYNLFEIEKIYAGEYNYDKIDNNIEKIISFMDTEISKYNYLPNNFMFIFPILSRNTFASLLETRIQEFWIKKFNDINYQEILKSNDFWKDKINDNKFYKYIYLHKSDEGKSINLKESENASRILSIYSSKGNGCEVVFVLGLTEQTLTIFSKKKCNLMYESLLHVAITRQKKSLYIGIEINNDDIYNRFKKLGIKEDENIEPYLGSISIYNRLSKVQSYINNIDEIFTEINNTIIEPNNYKKLLPDNKNIKNIIDWGHHMIRYNVFKYYFLLNIQQYELMTENQIYSNQFYNILNKLSNKKITYYNYKEYNKKLREIDKYIKEQNIEENNEIPLLIFDTNENTKYYKYTIILKDIIKNIQFKIIEYNKIYKLPLLCPLECIVLFFIKNIFDRGSYSDISIMDIYSIMYCYDHSSNEINKEHTEKNKCICHRCFNEYNFNDNSSYDEIRKSIKNHYDIIEQINKTYFKYKKYMTEKLQIKNMKYNIHHNLFIGNKNNNSFKITNEFTIIGYSKDHVIYFIIKPQFNELNFNDIICESILNNFIISNCNPEDEKNYEKYNNKKIFTCILTLDSEEPIFYELNIDKKNILLKQSIKQYLLTKYTEYNELIYKFYKFCYKKKPSNKSSINYTMERMNRYKKIPQYISDFFYDINKELELCRNDKFKIEKVLLKINDKEIFFNNMDIYLEKNVDNFLELNEDEDIDY</sequence>
<proteinExistence type="predicted"/>
<reference evidence="2" key="1">
    <citation type="journal article" date="2020" name="Nature">
        <title>Giant virus diversity and host interactions through global metagenomics.</title>
        <authorList>
            <person name="Schulz F."/>
            <person name="Roux S."/>
            <person name="Paez-Espino D."/>
            <person name="Jungbluth S."/>
            <person name="Walsh D.A."/>
            <person name="Denef V.J."/>
            <person name="McMahon K.D."/>
            <person name="Konstantinidis K.T."/>
            <person name="Eloe-Fadrosh E.A."/>
            <person name="Kyrpides N.C."/>
            <person name="Woyke T."/>
        </authorList>
    </citation>
    <scope>NUCLEOTIDE SEQUENCE</scope>
    <source>
        <strain evidence="2">GVMAG-M-3300023184-168</strain>
    </source>
</reference>
<dbReference type="Gene3D" id="3.40.50.300">
    <property type="entry name" value="P-loop containing nucleotide triphosphate hydrolases"/>
    <property type="match status" value="2"/>
</dbReference>
<evidence type="ECO:0000313" key="2">
    <source>
        <dbReference type="EMBL" id="QHT83910.1"/>
    </source>
</evidence>
<dbReference type="EMBL" id="MN740013">
    <property type="protein sequence ID" value="QHT83910.1"/>
    <property type="molecule type" value="Genomic_DNA"/>
</dbReference>
<accession>A0A6C0HU37</accession>
<protein>
    <recommendedName>
        <fullName evidence="1">Competence protein CoiA-like N-terminal domain-containing protein</fullName>
    </recommendedName>
</protein>
<organism evidence="2">
    <name type="scientific">viral metagenome</name>
    <dbReference type="NCBI Taxonomy" id="1070528"/>
    <lineage>
        <taxon>unclassified sequences</taxon>
        <taxon>metagenomes</taxon>
        <taxon>organismal metagenomes</taxon>
    </lineage>
</organism>
<dbReference type="SUPFAM" id="SSF52540">
    <property type="entry name" value="P-loop containing nucleoside triphosphate hydrolases"/>
    <property type="match status" value="1"/>
</dbReference>
<evidence type="ECO:0000259" key="1">
    <source>
        <dbReference type="Pfam" id="PF25164"/>
    </source>
</evidence>
<name>A0A6C0HU37_9ZZZZ</name>
<dbReference type="Pfam" id="PF25164">
    <property type="entry name" value="CoiA_N"/>
    <property type="match status" value="1"/>
</dbReference>
<dbReference type="InterPro" id="IPR027417">
    <property type="entry name" value="P-loop_NTPase"/>
</dbReference>
<feature type="domain" description="Competence protein CoiA-like N-terminal" evidence="1">
    <location>
        <begin position="21"/>
        <end position="60"/>
    </location>
</feature>